<dbReference type="KEGG" id="parq:DSM112329_00423"/>
<protein>
    <submittedName>
        <fullName evidence="7">Protein YobA</fullName>
    </submittedName>
</protein>
<dbReference type="GO" id="GO:0030313">
    <property type="term" value="C:cell envelope"/>
    <property type="evidence" value="ECO:0007669"/>
    <property type="project" value="UniProtKB-SubCell"/>
</dbReference>
<reference evidence="7" key="1">
    <citation type="submission" date="2022-12" db="EMBL/GenBank/DDBJ databases">
        <title>Paraconexibacter alkalitolerans sp. nov. and Baekduia alba sp. nov., isolated from soil and emended description of the genera Paraconexibacter (Chun et al., 2020) and Baekduia (An et al., 2020).</title>
        <authorList>
            <person name="Vieira S."/>
            <person name="Huber K.J."/>
            <person name="Geppert A."/>
            <person name="Wolf J."/>
            <person name="Neumann-Schaal M."/>
            <person name="Muesken M."/>
            <person name="Overmann J."/>
        </authorList>
    </citation>
    <scope>NUCLEOTIDE SEQUENCE</scope>
    <source>
        <strain evidence="7">AEG42_29</strain>
    </source>
</reference>
<dbReference type="InterPro" id="IPR014755">
    <property type="entry name" value="Cu-Rt/internalin_Ig-like"/>
</dbReference>
<evidence type="ECO:0000256" key="5">
    <source>
        <dbReference type="SAM" id="SignalP"/>
    </source>
</evidence>
<dbReference type="Gene3D" id="2.60.40.1220">
    <property type="match status" value="1"/>
</dbReference>
<name>A0AAU7APJ8_9ACTN</name>
<dbReference type="Pfam" id="PF04234">
    <property type="entry name" value="CopC"/>
    <property type="match status" value="1"/>
</dbReference>
<dbReference type="PANTHER" id="PTHR34820">
    <property type="entry name" value="INNER MEMBRANE PROTEIN YEBZ"/>
    <property type="match status" value="1"/>
</dbReference>
<dbReference type="InterPro" id="IPR014756">
    <property type="entry name" value="Ig_E-set"/>
</dbReference>
<dbReference type="AlphaFoldDB" id="A0AAU7APJ8"/>
<dbReference type="PANTHER" id="PTHR34820:SF4">
    <property type="entry name" value="INNER MEMBRANE PROTEIN YEBZ"/>
    <property type="match status" value="1"/>
</dbReference>
<keyword evidence="4" id="KW-0186">Copper</keyword>
<dbReference type="GO" id="GO:0005886">
    <property type="term" value="C:plasma membrane"/>
    <property type="evidence" value="ECO:0007669"/>
    <property type="project" value="TreeGrafter"/>
</dbReference>
<evidence type="ECO:0000256" key="4">
    <source>
        <dbReference type="ARBA" id="ARBA00023008"/>
    </source>
</evidence>
<keyword evidence="2" id="KW-0479">Metal-binding</keyword>
<dbReference type="InterPro" id="IPR007348">
    <property type="entry name" value="CopC_dom"/>
</dbReference>
<evidence type="ECO:0000256" key="1">
    <source>
        <dbReference type="ARBA" id="ARBA00004196"/>
    </source>
</evidence>
<evidence type="ECO:0000313" key="7">
    <source>
        <dbReference type="EMBL" id="XAY03603.1"/>
    </source>
</evidence>
<keyword evidence="3 5" id="KW-0732">Signal</keyword>
<dbReference type="InterPro" id="IPR032694">
    <property type="entry name" value="CopC/D"/>
</dbReference>
<proteinExistence type="predicted"/>
<sequence>MRRLMPAVTALVAAGAVAAAPALAHVDLERTSPGKGKTAKTSTRSVTVSFSGSFVTGKLTVTGPGGKVVGRGGQDPRKTSRLRAELRSGLKPGTYKATWRILDQDGHRQNGTFTFKLRR</sequence>
<comment type="subcellular location">
    <subcellularLocation>
        <location evidence="1">Cell envelope</location>
    </subcellularLocation>
</comment>
<feature type="chain" id="PRO_5043817601" evidence="5">
    <location>
        <begin position="25"/>
        <end position="119"/>
    </location>
</feature>
<organism evidence="7">
    <name type="scientific">Paraconexibacter sp. AEG42_29</name>
    <dbReference type="NCBI Taxonomy" id="2997339"/>
    <lineage>
        <taxon>Bacteria</taxon>
        <taxon>Bacillati</taxon>
        <taxon>Actinomycetota</taxon>
        <taxon>Thermoleophilia</taxon>
        <taxon>Solirubrobacterales</taxon>
        <taxon>Paraconexibacteraceae</taxon>
        <taxon>Paraconexibacter</taxon>
    </lineage>
</organism>
<dbReference type="GO" id="GO:0042597">
    <property type="term" value="C:periplasmic space"/>
    <property type="evidence" value="ECO:0007669"/>
    <property type="project" value="InterPro"/>
</dbReference>
<dbReference type="EMBL" id="CP114014">
    <property type="protein sequence ID" value="XAY03603.1"/>
    <property type="molecule type" value="Genomic_DNA"/>
</dbReference>
<evidence type="ECO:0000259" key="6">
    <source>
        <dbReference type="Pfam" id="PF04234"/>
    </source>
</evidence>
<accession>A0AAU7APJ8</accession>
<dbReference type="RefSeq" id="WP_354700159.1">
    <property type="nucleotide sequence ID" value="NZ_CP114014.1"/>
</dbReference>
<evidence type="ECO:0000256" key="2">
    <source>
        <dbReference type="ARBA" id="ARBA00022723"/>
    </source>
</evidence>
<dbReference type="SUPFAM" id="SSF81296">
    <property type="entry name" value="E set domains"/>
    <property type="match status" value="1"/>
</dbReference>
<dbReference type="GO" id="GO:0006825">
    <property type="term" value="P:copper ion transport"/>
    <property type="evidence" value="ECO:0007669"/>
    <property type="project" value="InterPro"/>
</dbReference>
<evidence type="ECO:0000256" key="3">
    <source>
        <dbReference type="ARBA" id="ARBA00022729"/>
    </source>
</evidence>
<feature type="signal peptide" evidence="5">
    <location>
        <begin position="1"/>
        <end position="24"/>
    </location>
</feature>
<feature type="domain" description="CopC" evidence="6">
    <location>
        <begin position="25"/>
        <end position="116"/>
    </location>
</feature>
<dbReference type="GO" id="GO:0046688">
    <property type="term" value="P:response to copper ion"/>
    <property type="evidence" value="ECO:0007669"/>
    <property type="project" value="InterPro"/>
</dbReference>
<dbReference type="GO" id="GO:0005507">
    <property type="term" value="F:copper ion binding"/>
    <property type="evidence" value="ECO:0007669"/>
    <property type="project" value="InterPro"/>
</dbReference>
<gene>
    <name evidence="7" type="primary">yobA</name>
    <name evidence="7" type="ORF">DSM112329_00423</name>
</gene>